<reference evidence="2" key="1">
    <citation type="journal article" date="2015" name="Nat. Genet.">
        <title>The genome and transcriptome of the zoonotic hookworm Ancylostoma ceylanicum identify infection-specific gene families.</title>
        <authorList>
            <person name="Schwarz E.M."/>
            <person name="Hu Y."/>
            <person name="Antoshechkin I."/>
            <person name="Miller M.M."/>
            <person name="Sternberg P.W."/>
            <person name="Aroian R.V."/>
        </authorList>
    </citation>
    <scope>NUCLEOTIDE SEQUENCE</scope>
    <source>
        <strain evidence="2">HY135</strain>
    </source>
</reference>
<keyword evidence="2" id="KW-1185">Reference proteome</keyword>
<sequence>MMGLPARIREAGRTVRDSEDDVVIVVVTDEILCLFMQRFPSIAGIQCSSHSTIACGYQLFDANAADVTPKRQGLRINLILDDRRSRRRRRRRNFRA</sequence>
<gene>
    <name evidence="1" type="primary">Acey_s0047.g1455</name>
    <name evidence="1" type="ORF">Y032_0047g1455</name>
</gene>
<organism evidence="1 2">
    <name type="scientific">Ancylostoma ceylanicum</name>
    <dbReference type="NCBI Taxonomy" id="53326"/>
    <lineage>
        <taxon>Eukaryota</taxon>
        <taxon>Metazoa</taxon>
        <taxon>Ecdysozoa</taxon>
        <taxon>Nematoda</taxon>
        <taxon>Chromadorea</taxon>
        <taxon>Rhabditida</taxon>
        <taxon>Rhabditina</taxon>
        <taxon>Rhabditomorpha</taxon>
        <taxon>Strongyloidea</taxon>
        <taxon>Ancylostomatidae</taxon>
        <taxon>Ancylostomatinae</taxon>
        <taxon>Ancylostoma</taxon>
    </lineage>
</organism>
<comment type="caution">
    <text evidence="1">The sequence shown here is derived from an EMBL/GenBank/DDBJ whole genome shotgun (WGS) entry which is preliminary data.</text>
</comment>
<evidence type="ECO:0000313" key="1">
    <source>
        <dbReference type="EMBL" id="EYC12390.1"/>
    </source>
</evidence>
<accession>A0A016UB39</accession>
<protein>
    <submittedName>
        <fullName evidence="1">Uncharacterized protein</fullName>
    </submittedName>
</protein>
<dbReference type="Proteomes" id="UP000024635">
    <property type="component" value="Unassembled WGS sequence"/>
</dbReference>
<dbReference type="EMBL" id="JARK01001383">
    <property type="protein sequence ID" value="EYC12390.1"/>
    <property type="molecule type" value="Genomic_DNA"/>
</dbReference>
<evidence type="ECO:0000313" key="2">
    <source>
        <dbReference type="Proteomes" id="UP000024635"/>
    </source>
</evidence>
<proteinExistence type="predicted"/>
<dbReference type="AlphaFoldDB" id="A0A016UB39"/>
<name>A0A016UB39_9BILA</name>